<dbReference type="Proteomes" id="UP001358586">
    <property type="component" value="Chromosome 7"/>
</dbReference>
<proteinExistence type="predicted"/>
<evidence type="ECO:0008006" key="3">
    <source>
        <dbReference type="Google" id="ProtNLM"/>
    </source>
</evidence>
<protein>
    <recommendedName>
        <fullName evidence="3">C2 domain-containing protein</fullName>
    </recommendedName>
</protein>
<comment type="caution">
    <text evidence="1">The sequence shown here is derived from an EMBL/GenBank/DDBJ whole genome shotgun (WGS) entry which is preliminary data.</text>
</comment>
<evidence type="ECO:0000313" key="1">
    <source>
        <dbReference type="EMBL" id="KAK5817918.1"/>
    </source>
</evidence>
<accession>A0ABR0P9K9</accession>
<sequence>MMAIDKGAFADFVILIYNMRNERDNVVPKGKHSAAYLILDRAKGHKPMLLARSGEACWVPLWQEAFKVNVDTTLHGDRDRVRLGVVVHDDDSFEHGVKWFDYLRQWDRAGLRH</sequence>
<keyword evidence="2" id="KW-1185">Reference proteome</keyword>
<reference evidence="1 2" key="1">
    <citation type="submission" date="2023-03" db="EMBL/GenBank/DDBJ databases">
        <title>WGS of Gossypium arboreum.</title>
        <authorList>
            <person name="Yu D."/>
        </authorList>
    </citation>
    <scope>NUCLEOTIDE SEQUENCE [LARGE SCALE GENOMIC DNA]</scope>
    <source>
        <tissue evidence="1">Leaf</tissue>
    </source>
</reference>
<name>A0ABR0P9K9_GOSAR</name>
<evidence type="ECO:0000313" key="2">
    <source>
        <dbReference type="Proteomes" id="UP001358586"/>
    </source>
</evidence>
<dbReference type="EMBL" id="JARKNE010000007">
    <property type="protein sequence ID" value="KAK5817918.1"/>
    <property type="molecule type" value="Genomic_DNA"/>
</dbReference>
<gene>
    <name evidence="1" type="ORF">PVK06_022847</name>
</gene>
<organism evidence="1 2">
    <name type="scientific">Gossypium arboreum</name>
    <name type="common">Tree cotton</name>
    <name type="synonym">Gossypium nanking</name>
    <dbReference type="NCBI Taxonomy" id="29729"/>
    <lineage>
        <taxon>Eukaryota</taxon>
        <taxon>Viridiplantae</taxon>
        <taxon>Streptophyta</taxon>
        <taxon>Embryophyta</taxon>
        <taxon>Tracheophyta</taxon>
        <taxon>Spermatophyta</taxon>
        <taxon>Magnoliopsida</taxon>
        <taxon>eudicotyledons</taxon>
        <taxon>Gunneridae</taxon>
        <taxon>Pentapetalae</taxon>
        <taxon>rosids</taxon>
        <taxon>malvids</taxon>
        <taxon>Malvales</taxon>
        <taxon>Malvaceae</taxon>
        <taxon>Malvoideae</taxon>
        <taxon>Gossypium</taxon>
    </lineage>
</organism>